<organism evidence="1 2">
    <name type="scientific">Bacteroides caecicola</name>
    <dbReference type="NCBI Taxonomy" id="1462569"/>
    <lineage>
        <taxon>Bacteria</taxon>
        <taxon>Pseudomonadati</taxon>
        <taxon>Bacteroidota</taxon>
        <taxon>Bacteroidia</taxon>
        <taxon>Bacteroidales</taxon>
        <taxon>Bacteroidaceae</taxon>
        <taxon>Bacteroides</taxon>
    </lineage>
</organism>
<accession>A0ABS2F6J7</accession>
<comment type="caution">
    <text evidence="1">The sequence shown here is derived from an EMBL/GenBank/DDBJ whole genome shotgun (WGS) entry which is preliminary data.</text>
</comment>
<dbReference type="Pfam" id="PF15869">
    <property type="entry name" value="TolB_like"/>
    <property type="match status" value="1"/>
</dbReference>
<sequence>MLSIYINKGYIVLSLLLCLCVCSCKQEKTIEKNFAVSQKLQPSLKTLQEIIKFGNIYTTTDYLVLRDVHSNATDFFYVYSRPNLKFLYSFGHRGNGRNEYLMPTVIKNMPSNQFAFRDHATDNYATFLLTDSTAILLNETKHPVSDGRFFWEINYVANQQYFLKRSNSRLSTRELWNLDDYYSLDKLPNTFTLEKELGDAYYTEFDDCWLSVSQTSFAVAYFFINRLEFGKIKNGKLKLNGFVGVTDAPDFYLFEEAKPGGKYKYNVDDNVVYYEALASTPEGVYALYSGVPWGDLEKKHSSLIEFYSWEGKPIKQFILEEPLSDFVVDENRKLIYGINPDSHEDAILVFNYND</sequence>
<keyword evidence="2" id="KW-1185">Reference proteome</keyword>
<gene>
    <name evidence="1" type="ORF">H6A24_05080</name>
</gene>
<dbReference type="Proteomes" id="UP000782117">
    <property type="component" value="Unassembled WGS sequence"/>
</dbReference>
<proteinExistence type="predicted"/>
<evidence type="ECO:0008006" key="3">
    <source>
        <dbReference type="Google" id="ProtNLM"/>
    </source>
</evidence>
<evidence type="ECO:0000313" key="1">
    <source>
        <dbReference type="EMBL" id="MBM6805872.1"/>
    </source>
</evidence>
<protein>
    <recommendedName>
        <fullName evidence="3">TolB-like 6-blade propeller-like</fullName>
    </recommendedName>
</protein>
<dbReference type="RefSeq" id="WP_204499593.1">
    <property type="nucleotide sequence ID" value="NZ_JACJKJ010000004.1"/>
</dbReference>
<name>A0ABS2F6J7_9BACE</name>
<dbReference type="EMBL" id="JACJKJ010000004">
    <property type="protein sequence ID" value="MBM6805872.1"/>
    <property type="molecule type" value="Genomic_DNA"/>
</dbReference>
<reference evidence="1 2" key="1">
    <citation type="journal article" date="2021" name="Sci. Rep.">
        <title>The distribution of antibiotic resistance genes in chicken gut microbiota commensals.</title>
        <authorList>
            <person name="Juricova H."/>
            <person name="Matiasovicova J."/>
            <person name="Kubasova T."/>
            <person name="Cejkova D."/>
            <person name="Rychlik I."/>
        </authorList>
    </citation>
    <scope>NUCLEOTIDE SEQUENCE [LARGE SCALE GENOMIC DNA]</scope>
    <source>
        <strain evidence="1 2">An768</strain>
    </source>
</reference>
<evidence type="ECO:0000313" key="2">
    <source>
        <dbReference type="Proteomes" id="UP000782117"/>
    </source>
</evidence>